<proteinExistence type="predicted"/>
<dbReference type="AlphaFoldDB" id="A0A1E3L756"/>
<dbReference type="Pfam" id="PF13463">
    <property type="entry name" value="HTH_27"/>
    <property type="match status" value="1"/>
</dbReference>
<evidence type="ECO:0000259" key="4">
    <source>
        <dbReference type="SMART" id="SM00347"/>
    </source>
</evidence>
<evidence type="ECO:0000313" key="5">
    <source>
        <dbReference type="EMBL" id="ODP29662.1"/>
    </source>
</evidence>
<name>A0A1E3L756_9BACL</name>
<keyword evidence="6" id="KW-1185">Reference proteome</keyword>
<evidence type="ECO:0000256" key="3">
    <source>
        <dbReference type="ARBA" id="ARBA00023163"/>
    </source>
</evidence>
<dbReference type="GO" id="GO:0003700">
    <property type="term" value="F:DNA-binding transcription factor activity"/>
    <property type="evidence" value="ECO:0007669"/>
    <property type="project" value="InterPro"/>
</dbReference>
<reference evidence="5 6" key="1">
    <citation type="submission" date="2016-08" db="EMBL/GenBank/DDBJ databases">
        <title>Genome sequencing of Paenibacillus sp. TI45-13ar, isolated from Korean traditional nuruk.</title>
        <authorList>
            <person name="Kim S.-J."/>
        </authorList>
    </citation>
    <scope>NUCLEOTIDE SEQUENCE [LARGE SCALE GENOMIC DNA]</scope>
    <source>
        <strain evidence="5 6">TI45-13ar</strain>
    </source>
</reference>
<accession>A0A1E3L756</accession>
<sequence length="223" mass="25850">MNNEIEQNALITEVIDHMAAIQQRFQAEGEDEEKKWMMMHTSDSDVIDFLKVATVQMLHVIDAIGELEPVNGITISKQYNIPRGSVSKITRRLADIYMIQFEPVPDNKKEVLFRLTPLGKKVFILHQQLHQHIHHNMSQFLHQYKIEDIRFLVSLMKDVMSTSWVQIEEKAIQINEPARILSSKVEISSESAEKNDIVAMLQQLDAKKLNRAKQLIQLAFFED</sequence>
<evidence type="ECO:0000256" key="2">
    <source>
        <dbReference type="ARBA" id="ARBA00023125"/>
    </source>
</evidence>
<dbReference type="GO" id="GO:0003677">
    <property type="term" value="F:DNA binding"/>
    <property type="evidence" value="ECO:0007669"/>
    <property type="project" value="UniProtKB-KW"/>
</dbReference>
<dbReference type="Proteomes" id="UP000094578">
    <property type="component" value="Unassembled WGS sequence"/>
</dbReference>
<evidence type="ECO:0000256" key="1">
    <source>
        <dbReference type="ARBA" id="ARBA00023015"/>
    </source>
</evidence>
<dbReference type="PANTHER" id="PTHR35790">
    <property type="entry name" value="HTH-TYPE TRANSCRIPTIONAL REGULATOR PCHR"/>
    <property type="match status" value="1"/>
</dbReference>
<dbReference type="Gene3D" id="1.10.10.10">
    <property type="entry name" value="Winged helix-like DNA-binding domain superfamily/Winged helix DNA-binding domain"/>
    <property type="match status" value="1"/>
</dbReference>
<dbReference type="RefSeq" id="WP_069326615.1">
    <property type="nucleotide sequence ID" value="NZ_MDER01000030.1"/>
</dbReference>
<comment type="caution">
    <text evidence="5">The sequence shown here is derived from an EMBL/GenBank/DDBJ whole genome shotgun (WGS) entry which is preliminary data.</text>
</comment>
<protein>
    <submittedName>
        <fullName evidence="5">Putative HTH-type transcriptional regulator YvmB</fullName>
    </submittedName>
</protein>
<dbReference type="SMART" id="SM00347">
    <property type="entry name" value="HTH_MARR"/>
    <property type="match status" value="1"/>
</dbReference>
<keyword evidence="3" id="KW-0804">Transcription</keyword>
<keyword evidence="1" id="KW-0805">Transcription regulation</keyword>
<dbReference type="InterPro" id="IPR000835">
    <property type="entry name" value="HTH_MarR-typ"/>
</dbReference>
<dbReference type="InterPro" id="IPR036388">
    <property type="entry name" value="WH-like_DNA-bd_sf"/>
</dbReference>
<dbReference type="InterPro" id="IPR036390">
    <property type="entry name" value="WH_DNA-bd_sf"/>
</dbReference>
<dbReference type="PANTHER" id="PTHR35790:SF4">
    <property type="entry name" value="HTH-TYPE TRANSCRIPTIONAL REGULATOR PCHR"/>
    <property type="match status" value="1"/>
</dbReference>
<dbReference type="EMBL" id="MDER01000030">
    <property type="protein sequence ID" value="ODP29662.1"/>
    <property type="molecule type" value="Genomic_DNA"/>
</dbReference>
<organism evidence="5 6">
    <name type="scientific">Paenibacillus nuruki</name>
    <dbReference type="NCBI Taxonomy" id="1886670"/>
    <lineage>
        <taxon>Bacteria</taxon>
        <taxon>Bacillati</taxon>
        <taxon>Bacillota</taxon>
        <taxon>Bacilli</taxon>
        <taxon>Bacillales</taxon>
        <taxon>Paenibacillaceae</taxon>
        <taxon>Paenibacillus</taxon>
    </lineage>
</organism>
<dbReference type="STRING" id="1886670.PTI45_01145"/>
<evidence type="ECO:0000313" key="6">
    <source>
        <dbReference type="Proteomes" id="UP000094578"/>
    </source>
</evidence>
<dbReference type="SUPFAM" id="SSF46785">
    <property type="entry name" value="Winged helix' DNA-binding domain"/>
    <property type="match status" value="1"/>
</dbReference>
<keyword evidence="2" id="KW-0238">DNA-binding</keyword>
<feature type="domain" description="HTH marR-type" evidence="4">
    <location>
        <begin position="45"/>
        <end position="149"/>
    </location>
</feature>
<dbReference type="InterPro" id="IPR052067">
    <property type="entry name" value="Metal_resp_HTH_trans_reg"/>
</dbReference>
<gene>
    <name evidence="5" type="ORF">PTI45_01145</name>
</gene>